<dbReference type="STRING" id="27342.A0A0H2R4L6"/>
<dbReference type="OrthoDB" id="447637at2759"/>
<evidence type="ECO:0000256" key="2">
    <source>
        <dbReference type="ARBA" id="ARBA00022664"/>
    </source>
</evidence>
<keyword evidence="2" id="KW-0507">mRNA processing</keyword>
<evidence type="ECO:0000256" key="6">
    <source>
        <dbReference type="ARBA" id="ARBA00023242"/>
    </source>
</evidence>
<feature type="compositionally biased region" description="Basic and acidic residues" evidence="7">
    <location>
        <begin position="466"/>
        <end position="499"/>
    </location>
</feature>
<feature type="domain" description="SURP motif" evidence="9">
    <location>
        <begin position="144"/>
        <end position="186"/>
    </location>
</feature>
<gene>
    <name evidence="10" type="ORF">SCHPADRAFT_895207</name>
</gene>
<dbReference type="SUPFAM" id="SSF109905">
    <property type="entry name" value="Surp module (SWAP domain)"/>
    <property type="match status" value="2"/>
</dbReference>
<accession>A0A0H2R4L6</accession>
<keyword evidence="4" id="KW-0677">Repeat</keyword>
<keyword evidence="11" id="KW-1185">Reference proteome</keyword>
<dbReference type="Pfam" id="PF01805">
    <property type="entry name" value="Surp"/>
    <property type="match status" value="2"/>
</dbReference>
<evidence type="ECO:0000259" key="8">
    <source>
        <dbReference type="PROSITE" id="PS50053"/>
    </source>
</evidence>
<feature type="region of interest" description="Disordered" evidence="7">
    <location>
        <begin position="519"/>
        <end position="562"/>
    </location>
</feature>
<dbReference type="Proteomes" id="UP000053477">
    <property type="component" value="Unassembled WGS sequence"/>
</dbReference>
<dbReference type="PROSITE" id="PS50053">
    <property type="entry name" value="UBIQUITIN_2"/>
    <property type="match status" value="1"/>
</dbReference>
<feature type="region of interest" description="Disordered" evidence="7">
    <location>
        <begin position="462"/>
        <end position="501"/>
    </location>
</feature>
<dbReference type="InParanoid" id="A0A0H2R4L6"/>
<evidence type="ECO:0000313" key="10">
    <source>
        <dbReference type="EMBL" id="KLO06730.1"/>
    </source>
</evidence>
<dbReference type="GO" id="GO:0005686">
    <property type="term" value="C:U2 snRNP"/>
    <property type="evidence" value="ECO:0007669"/>
    <property type="project" value="UniProtKB-ARBA"/>
</dbReference>
<feature type="compositionally biased region" description="Low complexity" evidence="7">
    <location>
        <begin position="525"/>
        <end position="543"/>
    </location>
</feature>
<reference evidence="10 11" key="1">
    <citation type="submission" date="2015-04" db="EMBL/GenBank/DDBJ databases">
        <title>Complete genome sequence of Schizopora paradoxa KUC8140, a cosmopolitan wood degrader in East Asia.</title>
        <authorList>
            <consortium name="DOE Joint Genome Institute"/>
            <person name="Min B."/>
            <person name="Park H."/>
            <person name="Jang Y."/>
            <person name="Kim J.-J."/>
            <person name="Kim K.H."/>
            <person name="Pangilinan J."/>
            <person name="Lipzen A."/>
            <person name="Riley R."/>
            <person name="Grigoriev I.V."/>
            <person name="Spatafora J.W."/>
            <person name="Choi I.-G."/>
        </authorList>
    </citation>
    <scope>NUCLEOTIDE SEQUENCE [LARGE SCALE GENOMIC DNA]</scope>
    <source>
        <strain evidence="10 11">KUC8140</strain>
    </source>
</reference>
<feature type="domain" description="SURP motif" evidence="9">
    <location>
        <begin position="31"/>
        <end position="75"/>
    </location>
</feature>
<dbReference type="GO" id="GO:0045292">
    <property type="term" value="P:mRNA cis splicing, via spliceosome"/>
    <property type="evidence" value="ECO:0007669"/>
    <property type="project" value="InterPro"/>
</dbReference>
<protein>
    <recommendedName>
        <fullName evidence="12">Surp module</fullName>
    </recommendedName>
</protein>
<proteinExistence type="predicted"/>
<evidence type="ECO:0000256" key="7">
    <source>
        <dbReference type="SAM" id="MobiDB-lite"/>
    </source>
</evidence>
<dbReference type="InterPro" id="IPR045146">
    <property type="entry name" value="SF3A1"/>
</dbReference>
<dbReference type="PANTHER" id="PTHR15316:SF1">
    <property type="entry name" value="SPLICING FACTOR 3A SUBUNIT 1"/>
    <property type="match status" value="1"/>
</dbReference>
<keyword evidence="3" id="KW-0747">Spliceosome</keyword>
<evidence type="ECO:0000256" key="1">
    <source>
        <dbReference type="ARBA" id="ARBA00004123"/>
    </source>
</evidence>
<dbReference type="EMBL" id="KQ086185">
    <property type="protein sequence ID" value="KLO06730.1"/>
    <property type="molecule type" value="Genomic_DNA"/>
</dbReference>
<evidence type="ECO:0000313" key="11">
    <source>
        <dbReference type="Proteomes" id="UP000053477"/>
    </source>
</evidence>
<dbReference type="PROSITE" id="PS50128">
    <property type="entry name" value="SURP"/>
    <property type="match status" value="2"/>
</dbReference>
<dbReference type="GO" id="GO:0003723">
    <property type="term" value="F:RNA binding"/>
    <property type="evidence" value="ECO:0007669"/>
    <property type="project" value="InterPro"/>
</dbReference>
<dbReference type="AlphaFoldDB" id="A0A0H2R4L6"/>
<dbReference type="SMART" id="SM00648">
    <property type="entry name" value="SWAP"/>
    <property type="match status" value="2"/>
</dbReference>
<dbReference type="GO" id="GO:0000381">
    <property type="term" value="P:regulation of alternative mRNA splicing, via spliceosome"/>
    <property type="evidence" value="ECO:0007669"/>
    <property type="project" value="TreeGrafter"/>
</dbReference>
<dbReference type="Gene3D" id="3.10.20.90">
    <property type="entry name" value="Phosphatidylinositol 3-kinase Catalytic Subunit, Chain A, domain 1"/>
    <property type="match status" value="1"/>
</dbReference>
<organism evidence="10 11">
    <name type="scientific">Schizopora paradoxa</name>
    <dbReference type="NCBI Taxonomy" id="27342"/>
    <lineage>
        <taxon>Eukaryota</taxon>
        <taxon>Fungi</taxon>
        <taxon>Dikarya</taxon>
        <taxon>Basidiomycota</taxon>
        <taxon>Agaricomycotina</taxon>
        <taxon>Agaricomycetes</taxon>
        <taxon>Hymenochaetales</taxon>
        <taxon>Schizoporaceae</taxon>
        <taxon>Schizopora</taxon>
    </lineage>
</organism>
<feature type="region of interest" description="Disordered" evidence="7">
    <location>
        <begin position="307"/>
        <end position="359"/>
    </location>
</feature>
<feature type="region of interest" description="Disordered" evidence="7">
    <location>
        <begin position="93"/>
        <end position="114"/>
    </location>
</feature>
<dbReference type="InterPro" id="IPR029071">
    <property type="entry name" value="Ubiquitin-like_domsf"/>
</dbReference>
<dbReference type="Gene3D" id="1.10.10.790">
    <property type="entry name" value="Surp module"/>
    <property type="match status" value="2"/>
</dbReference>
<dbReference type="FunFam" id="1.10.10.790:FF:000001">
    <property type="entry name" value="Splicing factor 3a, subunit 1"/>
    <property type="match status" value="1"/>
</dbReference>
<evidence type="ECO:0000256" key="5">
    <source>
        <dbReference type="ARBA" id="ARBA00023187"/>
    </source>
</evidence>
<evidence type="ECO:0008006" key="12">
    <source>
        <dbReference type="Google" id="ProtNLM"/>
    </source>
</evidence>
<dbReference type="FunCoup" id="A0A0H2R4L6">
    <property type="interactions" value="780"/>
</dbReference>
<evidence type="ECO:0000259" key="9">
    <source>
        <dbReference type="PROSITE" id="PS50128"/>
    </source>
</evidence>
<keyword evidence="6" id="KW-0539">Nucleus</keyword>
<keyword evidence="5" id="KW-0508">mRNA splicing</keyword>
<dbReference type="InterPro" id="IPR022030">
    <property type="entry name" value="SF3A1_dom"/>
</dbReference>
<dbReference type="GO" id="GO:0071004">
    <property type="term" value="C:U2-type prespliceosome"/>
    <property type="evidence" value="ECO:0007669"/>
    <property type="project" value="TreeGrafter"/>
</dbReference>
<dbReference type="Pfam" id="PF00240">
    <property type="entry name" value="ubiquitin"/>
    <property type="match status" value="1"/>
</dbReference>
<name>A0A0H2R4L6_9AGAM</name>
<evidence type="ECO:0000256" key="3">
    <source>
        <dbReference type="ARBA" id="ARBA00022728"/>
    </source>
</evidence>
<dbReference type="Pfam" id="PF12230">
    <property type="entry name" value="PRP21_like_P"/>
    <property type="match status" value="1"/>
</dbReference>
<dbReference type="FunFam" id="1.10.10.790:FF:000002">
    <property type="entry name" value="Splicing factor 3A subunit 1"/>
    <property type="match status" value="1"/>
</dbReference>
<feature type="domain" description="Ubiquitin-like" evidence="8">
    <location>
        <begin position="711"/>
        <end position="791"/>
    </location>
</feature>
<evidence type="ECO:0000256" key="4">
    <source>
        <dbReference type="ARBA" id="ARBA00022737"/>
    </source>
</evidence>
<sequence length="797" mass="87878">MNGTPTNEPGAADVPRFATGLILPPPEIKIVADRTASFVARSADPGSFEDKVRENHKSDPKFSFLNPVDPYHAYYRNKMERIMLGEEDGTAAVKEGAGEGGDAKEQAQDEAEEKNLAGGIVPLEPSPPEFILDVPPISALDLDIIKLTALFTARRGRPFIHALAQKESRNYEFDFLRPTHSLFGHFNSLVEQYSKVLLPSKDMLEKLQKGSEEGARWKLLEVSKQHAEFEKLKREREKRRADDKEAERIAFAEIDWHDYAIVQTIEFTTADNSNDLPPPMTVDEMVSRMLAQKKMAAMIMEDTAEEIEANRQRQAAEDSEAAAKATAEADGGMDVSEDEDDVKERKRREEEERQRELERARAIQATSMDSSGPMKIRTDYVPKLGANKGKVTMTTCTICGQQIPVDELQEHMRIELLDPRWKSQRDQLEARRAQLSELQKGANIEQSLKRLARARTDIFGTEEDEEKRKQEEALEQERRREREKVVWDGHTASKEKTMDKFSMQQNFDEQIAQIHRAKGLGPMDPSASGPSIGPSAGPGVAASLPPPPPSLPANPHQNIAGSDFGGASVAVAAQPASMGMPMYGGMPPQVPGGGPPPVMLPPLHYSGVDPSQPFTYTPPMGGPGGPVPGGPPMGMHPSRMAALANGGTPTPPPQTGMVRTADQMMMDANGEPVDDGVPPAKRQRVQRLPGGQYYPEESWIEWHKHPISIQIQLPVDTAKPEYKLDGSVVTLEDIPVTFVLSTVREHLARHIGSSMPLSRIILSFEGKMLANATSLAGYNIEDGDMLVLSLRDAKKKK</sequence>
<dbReference type="PANTHER" id="PTHR15316">
    <property type="entry name" value="SPLICEOSOME ASSOCIATED PROTEIN 114/SWAP SPLICING FACTOR-RELATED"/>
    <property type="match status" value="1"/>
</dbReference>
<dbReference type="SUPFAM" id="SSF54236">
    <property type="entry name" value="Ubiquitin-like"/>
    <property type="match status" value="1"/>
</dbReference>
<dbReference type="InterPro" id="IPR000061">
    <property type="entry name" value="Surp"/>
</dbReference>
<dbReference type="InterPro" id="IPR035967">
    <property type="entry name" value="SWAP/Surp_sf"/>
</dbReference>
<dbReference type="InterPro" id="IPR000626">
    <property type="entry name" value="Ubiquitin-like_dom"/>
</dbReference>
<comment type="subcellular location">
    <subcellularLocation>
        <location evidence="1">Nucleus</location>
    </subcellularLocation>
</comment>
<feature type="compositionally biased region" description="Basic and acidic residues" evidence="7">
    <location>
        <begin position="342"/>
        <end position="359"/>
    </location>
</feature>
<dbReference type="GO" id="GO:0071013">
    <property type="term" value="C:catalytic step 2 spliceosome"/>
    <property type="evidence" value="ECO:0007669"/>
    <property type="project" value="TreeGrafter"/>
</dbReference>